<feature type="domain" description="PKD" evidence="7">
    <location>
        <begin position="1361"/>
        <end position="1447"/>
    </location>
</feature>
<dbReference type="InterPro" id="IPR022409">
    <property type="entry name" value="PKD/Chitinase_dom"/>
</dbReference>
<proteinExistence type="predicted"/>
<dbReference type="InterPro" id="IPR007110">
    <property type="entry name" value="Ig-like_dom"/>
</dbReference>
<dbReference type="Pfam" id="PF00801">
    <property type="entry name" value="PKD"/>
    <property type="match status" value="1"/>
</dbReference>
<keyword evidence="5" id="KW-0472">Membrane</keyword>
<dbReference type="PROSITE" id="PS50093">
    <property type="entry name" value="PKD"/>
    <property type="match status" value="9"/>
</dbReference>
<dbReference type="GO" id="GO:0006816">
    <property type="term" value="P:calcium ion transport"/>
    <property type="evidence" value="ECO:0007669"/>
    <property type="project" value="TreeGrafter"/>
</dbReference>
<feature type="domain" description="PKD" evidence="7">
    <location>
        <begin position="1196"/>
        <end position="1271"/>
    </location>
</feature>
<keyword evidence="2" id="KW-0812">Transmembrane</keyword>
<evidence type="ECO:0000313" key="9">
    <source>
        <dbReference type="EMBL" id="BAF30825.1"/>
    </source>
</evidence>
<feature type="domain" description="PKD" evidence="7">
    <location>
        <begin position="1117"/>
        <end position="1194"/>
    </location>
</feature>
<feature type="region of interest" description="Disordered" evidence="6">
    <location>
        <begin position="308"/>
        <end position="332"/>
    </location>
</feature>
<dbReference type="EMBL" id="AB190359">
    <property type="protein sequence ID" value="BAF30825.1"/>
    <property type="molecule type" value="Genomic_DNA"/>
</dbReference>
<dbReference type="SUPFAM" id="SSF49299">
    <property type="entry name" value="PKD domain"/>
    <property type="match status" value="11"/>
</dbReference>
<evidence type="ECO:0000256" key="5">
    <source>
        <dbReference type="ARBA" id="ARBA00023136"/>
    </source>
</evidence>
<dbReference type="PROSITE" id="PS50835">
    <property type="entry name" value="IG_LIKE"/>
    <property type="match status" value="1"/>
</dbReference>
<keyword evidence="9" id="KW-0614">Plasmid</keyword>
<feature type="domain" description="PKD" evidence="7">
    <location>
        <begin position="980"/>
        <end position="1030"/>
    </location>
</feature>
<evidence type="ECO:0000256" key="4">
    <source>
        <dbReference type="ARBA" id="ARBA00022989"/>
    </source>
</evidence>
<feature type="domain" description="PKD" evidence="7">
    <location>
        <begin position="539"/>
        <end position="612"/>
    </location>
</feature>
<dbReference type="Gene3D" id="2.60.40.10">
    <property type="entry name" value="Immunoglobulins"/>
    <property type="match status" value="11"/>
</dbReference>
<keyword evidence="4" id="KW-1133">Transmembrane helix</keyword>
<dbReference type="PANTHER" id="PTHR46730:SF4">
    <property type="entry name" value="POLYCYSTIC KIDNEY DISEASE PROTEIN 1-LIKE 1"/>
    <property type="match status" value="1"/>
</dbReference>
<dbReference type="SMART" id="SM00089">
    <property type="entry name" value="PKD"/>
    <property type="match status" value="10"/>
</dbReference>
<evidence type="ECO:0000256" key="2">
    <source>
        <dbReference type="ARBA" id="ARBA00022692"/>
    </source>
</evidence>
<dbReference type="InterPro" id="IPR013783">
    <property type="entry name" value="Ig-like_fold"/>
</dbReference>
<dbReference type="PANTHER" id="PTHR46730">
    <property type="entry name" value="POLYCYSTIN-1"/>
    <property type="match status" value="1"/>
</dbReference>
<feature type="domain" description="PKD" evidence="7">
    <location>
        <begin position="368"/>
        <end position="446"/>
    </location>
</feature>
<dbReference type="CDD" id="cd00146">
    <property type="entry name" value="PKD"/>
    <property type="match status" value="5"/>
</dbReference>
<dbReference type="RefSeq" id="WP_011617983.1">
    <property type="nucleotide sequence ID" value="NC_008318.1"/>
</dbReference>
<feature type="region of interest" description="Disordered" evidence="6">
    <location>
        <begin position="31"/>
        <end position="56"/>
    </location>
</feature>
<dbReference type="InterPro" id="IPR000601">
    <property type="entry name" value="PKD_dom"/>
</dbReference>
<feature type="domain" description="Ig-like" evidence="8">
    <location>
        <begin position="163"/>
        <end position="247"/>
    </location>
</feature>
<comment type="subcellular location">
    <subcellularLocation>
        <location evidence="1">Membrane</location>
        <topology evidence="1">Multi-pass membrane protein</topology>
    </subcellularLocation>
</comment>
<feature type="domain" description="PKD" evidence="7">
    <location>
        <begin position="1036"/>
        <end position="1112"/>
    </location>
</feature>
<feature type="compositionally biased region" description="Low complexity" evidence="6">
    <location>
        <begin position="308"/>
        <end position="317"/>
    </location>
</feature>
<dbReference type="GO" id="GO:0005886">
    <property type="term" value="C:plasma membrane"/>
    <property type="evidence" value="ECO:0007669"/>
    <property type="project" value="TreeGrafter"/>
</dbReference>
<evidence type="ECO:0000259" key="8">
    <source>
        <dbReference type="PROSITE" id="PS50835"/>
    </source>
</evidence>
<dbReference type="InterPro" id="IPR035986">
    <property type="entry name" value="PKD_dom_sf"/>
</dbReference>
<evidence type="ECO:0000256" key="6">
    <source>
        <dbReference type="SAM" id="MobiDB-lite"/>
    </source>
</evidence>
<organism evidence="9">
    <name type="scientific">Thermoplasma acidophilum</name>
    <dbReference type="NCBI Taxonomy" id="2303"/>
    <lineage>
        <taxon>Archaea</taxon>
        <taxon>Methanobacteriati</taxon>
        <taxon>Thermoplasmatota</taxon>
        <taxon>Thermoplasmata</taxon>
        <taxon>Thermoplasmatales</taxon>
        <taxon>Thermoplasmataceae</taxon>
        <taxon>Thermoplasma</taxon>
    </lineage>
</organism>
<keyword evidence="3" id="KW-0677">Repeat</keyword>
<dbReference type="Pfam" id="PF18911">
    <property type="entry name" value="PKD_4"/>
    <property type="match status" value="1"/>
</dbReference>
<evidence type="ECO:0000259" key="7">
    <source>
        <dbReference type="PROSITE" id="PS50093"/>
    </source>
</evidence>
<name>Q0KKY5_THEAI</name>
<protein>
    <submittedName>
        <fullName evidence="9">Hypothetical membrane protein</fullName>
    </submittedName>
</protein>
<sequence>MKKAKLIMLILTAILISTALTPAEIPLSHWNPSTDKATIQPMDGTGSGTTESASYQGASASATSSAGTFDAGQTISWSGDADVGDAYTWAEAALYFNGNLIYTSQQSTWGGSAPIVIDWTTSTTATTTGSISWHAQLRASRYGGSSYQTFNSGTATITVNPDPSISISAPSSTDANQPITLTASISGGTPPYSSISWSESGASGSFSSTSGSSVTWTPSGTGTATFTATATDATGYQASGSTSATVYPDPYVSSYNFYTLNSNGGQITGNTQEIDAGANYEMESTITGGTGSYTFYWEILQGSTAITSSSWQQSGGSPQTAQTGTNEGGAPHLATLSAGTYTAVWYATDSSGYQTAHQTETITVAQDPTVSITATPTTTDIGKTSTFTASISGGIEPFSYQWHTSSGTAISGATSSQYTPPDYTSTGSYQYYVVITDADGFSATSNTAETSVNPDPTISAYANVSSADVEYPIDFTSTASGGTAPYSYSWTLNGNAISTQPDFIYEFSTPGKYTLDATVTDSQGETYTSSVTVQINSNPSATISSSENPADAGNAATFSASENGGTGTVTYDWYNGSTEIGSGASIQYTFNGPGTYTIILIITDQDGHTYTAYFNETANEDPAVQITSSKNPIDEGVNATFTASISGGTGPYSYSWAISGNTYTSSSATASFSTAGYQTIKLTITDKNGNTASATYTETVNPDPTAQINAEYTTIDQGENDTLMAIISGGTGPYTYAWTSQGGSSSSASWTFKPASTGTYEINLTITDSQGKQATTNINITSVTPPKASIQGPQETDIGTTTYYIANATQGIQPYQYYWYINGVNTSSGLYLDFKPQTTGSYHIELKTIDAEGTINYAYLNATANPDPKATAVIQHPEDDVGIPDNLTASITGGTGPYSYTWIMNGDTISTQPTATATPSIAGTSEIELIITDQAGLSAQAYANITAMPDPAAQINAEYTTIDTNLSDIMNASTTGGIGPFSYNWTIDGSTAGTSNSITPTFSTPGTYIISVRATDSLGQTSIDSMQITARPNPEASIIITSTTIDTNEPENIRSDVEGGTGPYYYTWLIAGQISHSRNANATISIPGNYTIQLTASDAFGIQATTSINITVNPDPTVKLITSGQATAGIPYSMTAQATNGTGPYSILWIFPDGEQNSGQTSDHTFMTSGPDTFQIQAKDSTGYTITKNFTINVAIYVRISASQTRGIGPLEEQFYSSAMGAPEYAYNWTFGNGNTSVSPDPTQNFPVGNYTATLKVRGANGATGQASIQIISEPEPFIIEASPTSQITVLTPIHFTLIRNWNAPSTYNVTWEFPNGEDRSGNTTTYTFPAYQQFNTVTAFIQTPQGNYNISTEIDMIPATPIASFNLPPTATVNTIIDLSANATSPDAFIQSYDWSIGGSLYAGKTIPYDFDKTGNITVSLTAMDSLGAETTISHTILIETPGTNTSISITYSESTSGPITNIQIKVSSTTQISTVEGTINNVLIPLKDEGQIDGYYTYNATLNAEDYKPGTYSITITAFNTQGQNHQITIPYIVSGQYSSTNYLGIFISDIGGPVNFIILISAIATIIGTLAEFNQRNSTEIEIDGAVFKTGKKGVLREAKKPKINKKKGGTI</sequence>
<feature type="domain" description="PKD" evidence="7">
    <location>
        <begin position="456"/>
        <end position="540"/>
    </location>
</feature>
<evidence type="ECO:0000256" key="1">
    <source>
        <dbReference type="ARBA" id="ARBA00004141"/>
    </source>
</evidence>
<feature type="domain" description="PKD" evidence="7">
    <location>
        <begin position="622"/>
        <end position="700"/>
    </location>
</feature>
<evidence type="ECO:0000256" key="3">
    <source>
        <dbReference type="ARBA" id="ARBA00022737"/>
    </source>
</evidence>
<dbReference type="GO" id="GO:0005261">
    <property type="term" value="F:monoatomic cation channel activity"/>
    <property type="evidence" value="ECO:0007669"/>
    <property type="project" value="TreeGrafter"/>
</dbReference>
<reference evidence="9" key="1">
    <citation type="journal article" date="2006" name="Extremophiles">
        <title>Structural analysis of the plasmid pTA1 isolated from the thermoacidophilic archaeon Thermoplasma acidophilum.</title>
        <authorList>
            <person name="Yamashiro K."/>
            <person name="Yokobori S."/>
            <person name="Oshima T."/>
            <person name="Yamgishi A."/>
        </authorList>
    </citation>
    <scope>NUCLEOTIDE SEQUENCE</scope>
    <source>
        <strain evidence="9">H0-122</strain>
        <plasmid evidence="9">pTA1</plasmid>
    </source>
</reference>
<geneLocation type="plasmid" evidence="9">
    <name>pTA1</name>
</geneLocation>
<accession>Q0KKY5</accession>